<dbReference type="EnsemblMetazoa" id="G7091.1">
    <property type="protein sequence ID" value="G7091.1:cds"/>
    <property type="gene ID" value="G7091"/>
</dbReference>
<accession>A0A8W8NTF5</accession>
<organism evidence="3 4">
    <name type="scientific">Magallana gigas</name>
    <name type="common">Pacific oyster</name>
    <name type="synonym">Crassostrea gigas</name>
    <dbReference type="NCBI Taxonomy" id="29159"/>
    <lineage>
        <taxon>Eukaryota</taxon>
        <taxon>Metazoa</taxon>
        <taxon>Spiralia</taxon>
        <taxon>Lophotrochozoa</taxon>
        <taxon>Mollusca</taxon>
        <taxon>Bivalvia</taxon>
        <taxon>Autobranchia</taxon>
        <taxon>Pteriomorphia</taxon>
        <taxon>Ostreida</taxon>
        <taxon>Ostreoidea</taxon>
        <taxon>Ostreidae</taxon>
        <taxon>Magallana</taxon>
    </lineage>
</organism>
<keyword evidence="1" id="KW-0472">Membrane</keyword>
<dbReference type="SUPFAM" id="SSF49785">
    <property type="entry name" value="Galactose-binding domain-like"/>
    <property type="match status" value="1"/>
</dbReference>
<proteinExistence type="predicted"/>
<feature type="signal peptide" evidence="2">
    <location>
        <begin position="1"/>
        <end position="18"/>
    </location>
</feature>
<evidence type="ECO:0000256" key="1">
    <source>
        <dbReference type="SAM" id="Phobius"/>
    </source>
</evidence>
<evidence type="ECO:0000313" key="3">
    <source>
        <dbReference type="EnsemblMetazoa" id="G7091.1:cds"/>
    </source>
</evidence>
<evidence type="ECO:0000256" key="2">
    <source>
        <dbReference type="SAM" id="SignalP"/>
    </source>
</evidence>
<dbReference type="Proteomes" id="UP000005408">
    <property type="component" value="Unassembled WGS sequence"/>
</dbReference>
<dbReference type="PANTHER" id="PTHR45713:SF15">
    <property type="entry name" value="F5_8 TYPE C DOMAIN-CONTAINING PROTEIN"/>
    <property type="match status" value="1"/>
</dbReference>
<dbReference type="InterPro" id="IPR051941">
    <property type="entry name" value="BG_Antigen-Binding_Lectin"/>
</dbReference>
<dbReference type="Pfam" id="PF22633">
    <property type="entry name" value="F5_F8_type_C_2"/>
    <property type="match status" value="1"/>
</dbReference>
<dbReference type="PANTHER" id="PTHR45713">
    <property type="entry name" value="FTP DOMAIN-CONTAINING PROTEIN"/>
    <property type="match status" value="1"/>
</dbReference>
<dbReference type="InterPro" id="IPR008979">
    <property type="entry name" value="Galactose-bd-like_sf"/>
</dbReference>
<feature type="chain" id="PRO_5042432200" evidence="2">
    <location>
        <begin position="19"/>
        <end position="218"/>
    </location>
</feature>
<reference evidence="3" key="1">
    <citation type="submission" date="2022-08" db="UniProtKB">
        <authorList>
            <consortium name="EnsemblMetazoa"/>
        </authorList>
    </citation>
    <scope>IDENTIFICATION</scope>
    <source>
        <strain evidence="3">05x7-T-G4-1.051#20</strain>
    </source>
</reference>
<feature type="transmembrane region" description="Helical" evidence="1">
    <location>
        <begin position="170"/>
        <end position="191"/>
    </location>
</feature>
<protein>
    <submittedName>
        <fullName evidence="3">Uncharacterized protein</fullName>
    </submittedName>
</protein>
<dbReference type="AlphaFoldDB" id="A0A8W8NTF5"/>
<keyword evidence="1" id="KW-1133">Transmembrane helix</keyword>
<name>A0A8W8NTF5_MAGGI</name>
<keyword evidence="4" id="KW-1185">Reference proteome</keyword>
<dbReference type="EnsemblMetazoa" id="G7091.2">
    <property type="protein sequence ID" value="G7091.2:cds"/>
    <property type="gene ID" value="G7091"/>
</dbReference>
<keyword evidence="1" id="KW-0812">Transmembrane</keyword>
<keyword evidence="2" id="KW-0732">Signal</keyword>
<evidence type="ECO:0000313" key="4">
    <source>
        <dbReference type="Proteomes" id="UP000005408"/>
    </source>
</evidence>
<sequence length="218" mass="24479">MHLNQCLLLAAGLYLTFAFDNLSYNKLATQSLTYTAPSSGASNAVDENTATCTKQFDIGLIAPYKTVWWKVDLGDVYPIYSISILFKTYDGYEDRQRGRFAGFSLYVSTTGDITGSTLCYKDGPQLPPLNFTTTCIQHGRYVIFYNERKIEITYPMDYQLISVFNELCEVVVLGMCIAFFLSSFCPFNIFFRRGPVTPSIGLLSAVVSNQKARVEPMN</sequence>
<dbReference type="Gene3D" id="2.60.120.260">
    <property type="entry name" value="Galactose-binding domain-like"/>
    <property type="match status" value="1"/>
</dbReference>